<comment type="caution">
    <text evidence="2">The sequence shown here is derived from an EMBL/GenBank/DDBJ whole genome shotgun (WGS) entry which is preliminary data.</text>
</comment>
<feature type="region of interest" description="Disordered" evidence="1">
    <location>
        <begin position="19"/>
        <end position="48"/>
    </location>
</feature>
<dbReference type="RefSeq" id="WP_155117247.1">
    <property type="nucleotide sequence ID" value="NZ_ABZSJN020000077.1"/>
</dbReference>
<gene>
    <name evidence="2" type="ORF">I8Y23_002644</name>
    <name evidence="3" type="ORF">U5E74_18430</name>
</gene>
<reference evidence="3 5" key="3">
    <citation type="submission" date="2023-12" db="EMBL/GenBank/DDBJ databases">
        <title>N/s.</title>
        <authorList>
            <person name="Dale J."/>
        </authorList>
    </citation>
    <scope>NUCLEOTIDE SEQUENCE [LARGE SCALE GENOMIC DNA]</scope>
    <source>
        <strain evidence="3 5">2023EL-01226</strain>
    </source>
</reference>
<name>A0AAN5R947_RAOPL</name>
<dbReference type="EMBL" id="JAXUDK010000012">
    <property type="protein sequence ID" value="MDZ7467613.1"/>
    <property type="molecule type" value="Genomic_DNA"/>
</dbReference>
<organism evidence="2 4">
    <name type="scientific">Raoultella planticola</name>
    <name type="common">Klebsiella planticola</name>
    <dbReference type="NCBI Taxonomy" id="575"/>
    <lineage>
        <taxon>Bacteria</taxon>
        <taxon>Pseudomonadati</taxon>
        <taxon>Pseudomonadota</taxon>
        <taxon>Gammaproteobacteria</taxon>
        <taxon>Enterobacterales</taxon>
        <taxon>Enterobacteriaceae</taxon>
        <taxon>Klebsiella/Raoultella group</taxon>
        <taxon>Raoultella</taxon>
    </lineage>
</organism>
<reference evidence="2" key="2">
    <citation type="submission" date="2020-11" db="EMBL/GenBank/DDBJ databases">
        <authorList>
            <consortium name="NCBI Pathogen Detection Project"/>
        </authorList>
    </citation>
    <scope>NUCLEOTIDE SEQUENCE</scope>
    <source>
        <strain evidence="2">MISC063</strain>
    </source>
</reference>
<dbReference type="EMBL" id="DACSEA010000009">
    <property type="protein sequence ID" value="HAT1606326.1"/>
    <property type="molecule type" value="Genomic_DNA"/>
</dbReference>
<evidence type="ECO:0000256" key="1">
    <source>
        <dbReference type="SAM" id="MobiDB-lite"/>
    </source>
</evidence>
<evidence type="ECO:0000313" key="4">
    <source>
        <dbReference type="Proteomes" id="UP000864422"/>
    </source>
</evidence>
<dbReference type="Proteomes" id="UP000864422">
    <property type="component" value="Unassembled WGS sequence"/>
</dbReference>
<dbReference type="Proteomes" id="UP001293169">
    <property type="component" value="Unassembled WGS sequence"/>
</dbReference>
<feature type="compositionally biased region" description="Basic and acidic residues" evidence="1">
    <location>
        <begin position="24"/>
        <end position="38"/>
    </location>
</feature>
<reference evidence="2" key="1">
    <citation type="journal article" date="2018" name="Genome Biol.">
        <title>SKESA: strategic k-mer extension for scrupulous assemblies.</title>
        <authorList>
            <person name="Souvorov A."/>
            <person name="Agarwala R."/>
            <person name="Lipman D.J."/>
        </authorList>
    </citation>
    <scope>NUCLEOTIDE SEQUENCE</scope>
    <source>
        <strain evidence="2">MISC063</strain>
    </source>
</reference>
<accession>A0AAN5R947</accession>
<sequence>MFIGTAIGRTDFGSVVTHWRKHPSQRDEQQKDENDKMKQICNIDAADL</sequence>
<proteinExistence type="predicted"/>
<keyword evidence="5" id="KW-1185">Reference proteome</keyword>
<evidence type="ECO:0000313" key="5">
    <source>
        <dbReference type="Proteomes" id="UP001293169"/>
    </source>
</evidence>
<protein>
    <submittedName>
        <fullName evidence="2">Uncharacterized protein</fullName>
    </submittedName>
</protein>
<evidence type="ECO:0000313" key="2">
    <source>
        <dbReference type="EMBL" id="HAT1606326.1"/>
    </source>
</evidence>
<dbReference type="AlphaFoldDB" id="A0AAN5R947"/>
<evidence type="ECO:0000313" key="3">
    <source>
        <dbReference type="EMBL" id="MDZ7467613.1"/>
    </source>
</evidence>